<evidence type="ECO:0000313" key="2">
    <source>
        <dbReference type="Proteomes" id="UP000030635"/>
    </source>
</evidence>
<reference evidence="1 2" key="1">
    <citation type="journal article" date="2015" name="Infect. Genet. Evol.">
        <title>Genomic sequences of six botulinum neurotoxin-producing strains representing three clostridial species illustrate the mobility and diversity of botulinum neurotoxin genes.</title>
        <authorList>
            <person name="Smith T.J."/>
            <person name="Hill K.K."/>
            <person name="Xie G."/>
            <person name="Foley B.T."/>
            <person name="Williamson C.H."/>
            <person name="Foster J.T."/>
            <person name="Johnson S.L."/>
            <person name="Chertkov O."/>
            <person name="Teshima H."/>
            <person name="Gibbons H.S."/>
            <person name="Johnsky L.A."/>
            <person name="Karavis M.A."/>
            <person name="Smith L.A."/>
        </authorList>
    </citation>
    <scope>NUCLEOTIDE SEQUENCE [LARGE SCALE GENOMIC DNA]</scope>
    <source>
        <strain evidence="1">Sullivan</strain>
    </source>
</reference>
<dbReference type="AlphaFoldDB" id="A0A0A7FYZ9"/>
<sequence>MIDNTYGIIRDNLKRQDICGSANYTRWYKPFDEEKRILLIPNEGSEKDGYLLNDINWEERKAVLSRSNEDYRERDFSWCHNIVKRIEQGYELELYIKKMDGVYCQINYKKFLFVNGVFTFFW</sequence>
<evidence type="ECO:0000313" key="1">
    <source>
        <dbReference type="EMBL" id="AIY84185.1"/>
    </source>
</evidence>
<gene>
    <name evidence="1" type="ORF">U729_1550</name>
</gene>
<dbReference type="OrthoDB" id="9773828at2"/>
<protein>
    <submittedName>
        <fullName evidence="1">Uncharacterized protein</fullName>
    </submittedName>
</protein>
<dbReference type="HOGENOM" id="CLU_2022651_0_0_9"/>
<dbReference type="EMBL" id="CP006905">
    <property type="protein sequence ID" value="AIY84185.1"/>
    <property type="molecule type" value="Genomic_DNA"/>
</dbReference>
<name>A0A0A7FYZ9_9CLOT</name>
<accession>A0A0A7FYZ9</accession>
<organism evidence="1 2">
    <name type="scientific">Clostridium baratii str. Sullivan</name>
    <dbReference type="NCBI Taxonomy" id="1415775"/>
    <lineage>
        <taxon>Bacteria</taxon>
        <taxon>Bacillati</taxon>
        <taxon>Bacillota</taxon>
        <taxon>Clostridia</taxon>
        <taxon>Eubacteriales</taxon>
        <taxon>Clostridiaceae</taxon>
        <taxon>Clostridium</taxon>
    </lineage>
</organism>
<proteinExistence type="predicted"/>
<dbReference type="KEGG" id="cbv:U729_1550"/>
<dbReference type="RefSeq" id="WP_039313280.1">
    <property type="nucleotide sequence ID" value="NZ_CP006905.1"/>
</dbReference>
<keyword evidence="2" id="KW-1185">Reference proteome</keyword>
<dbReference type="Proteomes" id="UP000030635">
    <property type="component" value="Chromosome"/>
</dbReference>